<evidence type="ECO:0000313" key="3">
    <source>
        <dbReference type="EMBL" id="PIA33137.1"/>
    </source>
</evidence>
<evidence type="ECO:0000313" key="4">
    <source>
        <dbReference type="Proteomes" id="UP000230069"/>
    </source>
</evidence>
<sequence>MDLGCLDLGCIEVLEKNKKDEEEEIAEKKKDGDSDSSPISSSDEPGISTSPKIRKSKGSKTSGLSAHTSVNKSYSQIKKTNRKSSSPLNWFPRKKVDSYLKRKIRLLQEVGGMTSTLDETLGDSNPHYSRVLREKIAVREAACKAMEARKAALVEASWCRILRAARIQSKEAEALLEEAEKDVAKAFEEAATLGVVMYDKPDCPRKLCEVEPSSINMGGSTKHAVTASFETAFEVDKEVAAAVKAAFIRLANCPSCLNKDEHRDLLRRISQNPDMNESNEEVSESSSGCEPDTRLEMEPESLGDDCSSQPKNHKMPNAEEKGKSKNRHPPDTSSTKLIDMMFERLKCLQEDELASLATIVATCGLNDVLLELENIKHNDSQSGIDYTLDPSQNTRRISIAHTKNGQSRMKQVATELPGLDKFLVKHMSRLEREVQEAKNKAKNDSKGGRVEENIEGSENRLDHVNSTIVMSETIPDLGSILVKHTSKLEKEIEVARKTLRKEFEMKSNQLGKKHDYGQDLPSLDKFLVKHVSRLEREVQEAKNKRSGPSEKSSVSKSNCSSSEDVLNLHDMVNISCEEGSEVGKENINLNKQVDEVLHGTVKEKVETEHSGNQEATAYSMQTNFIDSSEKSSLFAKTMSRIERAKLETMEAFSLQDGKVRSDSECSLDRILVKPVHRLEREKKQALDSGMNYVTQTSRKKHEWTDSSDCSLDSILVKPVSRLEKEKKQALASGMDYGSRTNKKKHEWTDASNCESLDSVLVKHVSRLEKEKMEVGLKDEEKKVTSTDSLIKNHTDSLNHVLVKHQSRLEKEKLAWAQQPVDEVKHVTMRQQARERELQEAWGGLSLGNSVRPHVSRLEKEKAAWIKAEEEERRQVRRGMET</sequence>
<name>A0A2G5CQM7_AQUCA</name>
<dbReference type="OrthoDB" id="2019579at2759"/>
<feature type="compositionally biased region" description="Low complexity" evidence="2">
    <location>
        <begin position="35"/>
        <end position="48"/>
    </location>
</feature>
<keyword evidence="4" id="KW-1185">Reference proteome</keyword>
<reference evidence="3 4" key="1">
    <citation type="submission" date="2017-09" db="EMBL/GenBank/DDBJ databases">
        <title>WGS assembly of Aquilegia coerulea Goldsmith.</title>
        <authorList>
            <person name="Hodges S."/>
            <person name="Kramer E."/>
            <person name="Nordborg M."/>
            <person name="Tomkins J."/>
            <person name="Borevitz J."/>
            <person name="Derieg N."/>
            <person name="Yan J."/>
            <person name="Mihaltcheva S."/>
            <person name="Hayes R.D."/>
            <person name="Rokhsar D."/>
        </authorList>
    </citation>
    <scope>NUCLEOTIDE SEQUENCE [LARGE SCALE GENOMIC DNA]</scope>
    <source>
        <strain evidence="4">cv. Goldsmith</strain>
    </source>
</reference>
<dbReference type="EMBL" id="KZ305059">
    <property type="protein sequence ID" value="PIA33137.1"/>
    <property type="molecule type" value="Genomic_DNA"/>
</dbReference>
<protein>
    <submittedName>
        <fullName evidence="3">Uncharacterized protein</fullName>
    </submittedName>
</protein>
<dbReference type="PANTHER" id="PTHR36325">
    <property type="entry name" value="MYOSIN-2 HEAVY CHAIN-LIKE PROTEIN"/>
    <property type="match status" value="1"/>
</dbReference>
<accession>A0A2G5CQM7</accession>
<dbReference type="Proteomes" id="UP000230069">
    <property type="component" value="Unassembled WGS sequence"/>
</dbReference>
<keyword evidence="1" id="KW-0175">Coiled coil</keyword>
<feature type="coiled-coil region" evidence="1">
    <location>
        <begin position="162"/>
        <end position="189"/>
    </location>
</feature>
<gene>
    <name evidence="3" type="ORF">AQUCO_04200117v1</name>
</gene>
<evidence type="ECO:0000256" key="2">
    <source>
        <dbReference type="SAM" id="MobiDB-lite"/>
    </source>
</evidence>
<dbReference type="PANTHER" id="PTHR36325:SF1">
    <property type="entry name" value="MYOSIN-2 HEAVY CHAIN-LIKE PROTEIN"/>
    <property type="match status" value="1"/>
</dbReference>
<dbReference type="AlphaFoldDB" id="A0A2G5CQM7"/>
<feature type="compositionally biased region" description="Polar residues" evidence="2">
    <location>
        <begin position="59"/>
        <end position="88"/>
    </location>
</feature>
<organism evidence="3 4">
    <name type="scientific">Aquilegia coerulea</name>
    <name type="common">Rocky mountain columbine</name>
    <dbReference type="NCBI Taxonomy" id="218851"/>
    <lineage>
        <taxon>Eukaryota</taxon>
        <taxon>Viridiplantae</taxon>
        <taxon>Streptophyta</taxon>
        <taxon>Embryophyta</taxon>
        <taxon>Tracheophyta</taxon>
        <taxon>Spermatophyta</taxon>
        <taxon>Magnoliopsida</taxon>
        <taxon>Ranunculales</taxon>
        <taxon>Ranunculaceae</taxon>
        <taxon>Thalictroideae</taxon>
        <taxon>Aquilegia</taxon>
    </lineage>
</organism>
<proteinExistence type="predicted"/>
<feature type="region of interest" description="Disordered" evidence="2">
    <location>
        <begin position="19"/>
        <end position="89"/>
    </location>
</feature>
<feature type="region of interest" description="Disordered" evidence="2">
    <location>
        <begin position="269"/>
        <end position="334"/>
    </location>
</feature>
<dbReference type="FunCoup" id="A0A2G5CQM7">
    <property type="interactions" value="257"/>
</dbReference>
<feature type="compositionally biased region" description="Low complexity" evidence="2">
    <location>
        <begin position="549"/>
        <end position="562"/>
    </location>
</feature>
<feature type="region of interest" description="Disordered" evidence="2">
    <location>
        <begin position="537"/>
        <end position="562"/>
    </location>
</feature>
<dbReference type="InParanoid" id="A0A2G5CQM7"/>
<evidence type="ECO:0000256" key="1">
    <source>
        <dbReference type="SAM" id="Coils"/>
    </source>
</evidence>
<dbReference type="STRING" id="218851.A0A2G5CQM7"/>
<feature type="coiled-coil region" evidence="1">
    <location>
        <begin position="420"/>
        <end position="447"/>
    </location>
</feature>
<feature type="compositionally biased region" description="Basic and acidic residues" evidence="2">
    <location>
        <begin position="19"/>
        <end position="33"/>
    </location>
</feature>